<sequence length="134" mass="14780">MSNNAITVADCMVPARLTVTPQTTIRKAVEEMLRTQLISAPVVDEKGMVCGYISEQDCLRHMISGSYYNEESGLVSDVMQHEVLFAESSMDIIDLAHLMCGAKPKKYPVCEDGKLVGVITRSHIMKALLESTED</sequence>
<dbReference type="SMART" id="SM00116">
    <property type="entry name" value="CBS"/>
    <property type="match status" value="2"/>
</dbReference>
<dbReference type="Pfam" id="PF00571">
    <property type="entry name" value="CBS"/>
    <property type="match status" value="2"/>
</dbReference>
<evidence type="ECO:0000313" key="5">
    <source>
        <dbReference type="Proteomes" id="UP001595710"/>
    </source>
</evidence>
<dbReference type="InterPro" id="IPR051257">
    <property type="entry name" value="Diverse_CBS-Domain"/>
</dbReference>
<dbReference type="InterPro" id="IPR044729">
    <property type="entry name" value="CBS_bac"/>
</dbReference>
<dbReference type="CDD" id="cd04629">
    <property type="entry name" value="CBS_pair_bac"/>
    <property type="match status" value="1"/>
</dbReference>
<evidence type="ECO:0000256" key="1">
    <source>
        <dbReference type="ARBA" id="ARBA00023122"/>
    </source>
</evidence>
<reference evidence="5" key="1">
    <citation type="journal article" date="2019" name="Int. J. Syst. Evol. Microbiol.">
        <title>The Global Catalogue of Microorganisms (GCM) 10K type strain sequencing project: providing services to taxonomists for standard genome sequencing and annotation.</title>
        <authorList>
            <consortium name="The Broad Institute Genomics Platform"/>
            <consortium name="The Broad Institute Genome Sequencing Center for Infectious Disease"/>
            <person name="Wu L."/>
            <person name="Ma J."/>
        </authorList>
    </citation>
    <scope>NUCLEOTIDE SEQUENCE [LARGE SCALE GENOMIC DNA]</scope>
    <source>
        <strain evidence="5">CECT 8288</strain>
    </source>
</reference>
<feature type="domain" description="CBS" evidence="3">
    <location>
        <begin position="79"/>
        <end position="134"/>
    </location>
</feature>
<dbReference type="Proteomes" id="UP001595710">
    <property type="component" value="Unassembled WGS sequence"/>
</dbReference>
<protein>
    <submittedName>
        <fullName evidence="4">CBS domain-containing protein</fullName>
    </submittedName>
</protein>
<dbReference type="PANTHER" id="PTHR43080">
    <property type="entry name" value="CBS DOMAIN-CONTAINING PROTEIN CBSX3, MITOCHONDRIAL"/>
    <property type="match status" value="1"/>
</dbReference>
<gene>
    <name evidence="4" type="ORF">ACFOND_13430</name>
</gene>
<keyword evidence="5" id="KW-1185">Reference proteome</keyword>
<dbReference type="InterPro" id="IPR000644">
    <property type="entry name" value="CBS_dom"/>
</dbReference>
<feature type="domain" description="CBS" evidence="3">
    <location>
        <begin position="12"/>
        <end position="71"/>
    </location>
</feature>
<dbReference type="PANTHER" id="PTHR43080:SF26">
    <property type="entry name" value="REGULATORY PROTEIN"/>
    <property type="match status" value="1"/>
</dbReference>
<dbReference type="RefSeq" id="WP_215998827.1">
    <property type="nucleotide sequence ID" value="NZ_JAUFQI010000001.1"/>
</dbReference>
<evidence type="ECO:0000256" key="2">
    <source>
        <dbReference type="PROSITE-ProRule" id="PRU00703"/>
    </source>
</evidence>
<dbReference type="EMBL" id="JBHRYN010000014">
    <property type="protein sequence ID" value="MFC3702640.1"/>
    <property type="molecule type" value="Genomic_DNA"/>
</dbReference>
<dbReference type="PROSITE" id="PS51371">
    <property type="entry name" value="CBS"/>
    <property type="match status" value="2"/>
</dbReference>
<name>A0ABV7WXN7_9GAMM</name>
<organism evidence="4 5">
    <name type="scientific">Reinekea marina</name>
    <dbReference type="NCBI Taxonomy" id="1310421"/>
    <lineage>
        <taxon>Bacteria</taxon>
        <taxon>Pseudomonadati</taxon>
        <taxon>Pseudomonadota</taxon>
        <taxon>Gammaproteobacteria</taxon>
        <taxon>Oceanospirillales</taxon>
        <taxon>Saccharospirillaceae</taxon>
        <taxon>Reinekea</taxon>
    </lineage>
</organism>
<evidence type="ECO:0000259" key="3">
    <source>
        <dbReference type="PROSITE" id="PS51371"/>
    </source>
</evidence>
<evidence type="ECO:0000313" key="4">
    <source>
        <dbReference type="EMBL" id="MFC3702640.1"/>
    </source>
</evidence>
<keyword evidence="1 2" id="KW-0129">CBS domain</keyword>
<accession>A0ABV7WXN7</accession>
<proteinExistence type="predicted"/>
<comment type="caution">
    <text evidence="4">The sequence shown here is derived from an EMBL/GenBank/DDBJ whole genome shotgun (WGS) entry which is preliminary data.</text>
</comment>